<organism evidence="1">
    <name type="scientific">Anopheles atroparvus</name>
    <name type="common">European mosquito</name>
    <dbReference type="NCBI Taxonomy" id="41427"/>
    <lineage>
        <taxon>Eukaryota</taxon>
        <taxon>Metazoa</taxon>
        <taxon>Ecdysozoa</taxon>
        <taxon>Arthropoda</taxon>
        <taxon>Hexapoda</taxon>
        <taxon>Insecta</taxon>
        <taxon>Pterygota</taxon>
        <taxon>Neoptera</taxon>
        <taxon>Endopterygota</taxon>
        <taxon>Diptera</taxon>
        <taxon>Nematocera</taxon>
        <taxon>Culicoidea</taxon>
        <taxon>Culicidae</taxon>
        <taxon>Anophelinae</taxon>
        <taxon>Anopheles</taxon>
    </lineage>
</organism>
<dbReference type="EnsemblMetazoa" id="AATE006569-RA">
    <property type="protein sequence ID" value="AATE006569-PA.1"/>
    <property type="gene ID" value="AATE006569"/>
</dbReference>
<dbReference type="VEuPathDB" id="VectorBase:AATE006569"/>
<evidence type="ECO:0000313" key="1">
    <source>
        <dbReference type="EnsemblMetazoa" id="AATE006569-PA.1"/>
    </source>
</evidence>
<proteinExistence type="predicted"/>
<dbReference type="AlphaFoldDB" id="A0A182IW20"/>
<accession>A0A182IW20</accession>
<protein>
    <submittedName>
        <fullName evidence="1">Uncharacterized protein</fullName>
    </submittedName>
</protein>
<sequence length="287" mass="30333">MSWGDADDAGNGWKPPAGPCFIRLEPPGTGPALWLVNLASDASGSLAMVGVFFVSARVLNRRSFRVAVALKLLSADDGRVEPFVSPCNLRSGELGAEPLAVVQGGCGVRRSSRARIAVSFLTGMARSAVGTVLHHPARSFLGASVPPAPRPCAFRNAHFRHLARNVWQHFDLLLLLLLLGSGEVATVVRLLLVHVQEVVVVTRTSASSPVVSPLVRVHPGGGHGAACACLAAHRIVVALVMVMVALLMVAALLVCDHRCDRFRTACVLVPDALLRLLYATVECALIG</sequence>
<name>A0A182IW20_ANOAO</name>
<reference evidence="1" key="1">
    <citation type="submission" date="2022-08" db="UniProtKB">
        <authorList>
            <consortium name="EnsemblMetazoa"/>
        </authorList>
    </citation>
    <scope>IDENTIFICATION</scope>
    <source>
        <strain evidence="1">EBRO</strain>
    </source>
</reference>